<feature type="region of interest" description="Disordered" evidence="1">
    <location>
        <begin position="392"/>
        <end position="431"/>
    </location>
</feature>
<feature type="compositionally biased region" description="Acidic residues" evidence="1">
    <location>
        <begin position="87"/>
        <end position="107"/>
    </location>
</feature>
<feature type="region of interest" description="Disordered" evidence="1">
    <location>
        <begin position="1"/>
        <end position="165"/>
    </location>
</feature>
<dbReference type="STRING" id="93625.A0A409VT47"/>
<name>A0A409VT47_PSICY</name>
<feature type="compositionally biased region" description="Polar residues" evidence="1">
    <location>
        <begin position="112"/>
        <end position="122"/>
    </location>
</feature>
<sequence length="457" mass="49317">MSSSFRASPWVTYEPTTTYYNRRQQASESEMDEDVNMDAPQISTLREEETPPPHASKKLTINPRKRPAAPPTSVEPWSGTKKKKENNEDEDEEDQLIDELIDDDDDELAKPSPSSLSGRPTESASKRKTSTKKKARKSDKKAGEVEKKVKEKVSQPTGAHNLAPTMSCFKANLAESHEDIEIINSSPTNHPGGESSVPKAKKKVSPRKPPTIPRAKAKLAKQKSAIPPLLLEDAAVLSESYAGTAASSPVTAQFEQNSPEPENIAASSPHPASAPLIDEPNLENVPIPVYPLPTKPFPVQPPQKIVSGFAPLLPLDRSNKKVRHWREANREIRGIAGGRWLARSWVGDKESEYSSHVAATNQAKTGDEKANTVAIPKLSSVSISAPASSKALNKLKVSSKSGSTVTSANPSRATSAIPEPQGIPITSTVRAPTKMRILQLAPSSEGGDSDMAPVHDT</sequence>
<accession>A0A409VT47</accession>
<feature type="region of interest" description="Disordered" evidence="1">
    <location>
        <begin position="241"/>
        <end position="280"/>
    </location>
</feature>
<dbReference type="AlphaFoldDB" id="A0A409VT47"/>
<gene>
    <name evidence="2" type="ORF">CVT25_004834</name>
</gene>
<organism evidence="2 3">
    <name type="scientific">Psilocybe cyanescens</name>
    <dbReference type="NCBI Taxonomy" id="93625"/>
    <lineage>
        <taxon>Eukaryota</taxon>
        <taxon>Fungi</taxon>
        <taxon>Dikarya</taxon>
        <taxon>Basidiomycota</taxon>
        <taxon>Agaricomycotina</taxon>
        <taxon>Agaricomycetes</taxon>
        <taxon>Agaricomycetidae</taxon>
        <taxon>Agaricales</taxon>
        <taxon>Agaricineae</taxon>
        <taxon>Strophariaceae</taxon>
        <taxon>Psilocybe</taxon>
    </lineage>
</organism>
<feature type="compositionally biased region" description="Low complexity" evidence="1">
    <location>
        <begin position="392"/>
        <end position="407"/>
    </location>
</feature>
<feature type="region of interest" description="Disordered" evidence="1">
    <location>
        <begin position="179"/>
        <end position="224"/>
    </location>
</feature>
<feature type="compositionally biased region" description="Basic and acidic residues" evidence="1">
    <location>
        <begin position="140"/>
        <end position="153"/>
    </location>
</feature>
<evidence type="ECO:0000256" key="1">
    <source>
        <dbReference type="SAM" id="MobiDB-lite"/>
    </source>
</evidence>
<reference evidence="2 3" key="1">
    <citation type="journal article" date="2018" name="Evol. Lett.">
        <title>Horizontal gene cluster transfer increased hallucinogenic mushroom diversity.</title>
        <authorList>
            <person name="Reynolds H.T."/>
            <person name="Vijayakumar V."/>
            <person name="Gluck-Thaler E."/>
            <person name="Korotkin H.B."/>
            <person name="Matheny P.B."/>
            <person name="Slot J.C."/>
        </authorList>
    </citation>
    <scope>NUCLEOTIDE SEQUENCE [LARGE SCALE GENOMIC DNA]</scope>
    <source>
        <strain evidence="2 3">2631</strain>
    </source>
</reference>
<feature type="compositionally biased region" description="Polar residues" evidence="1">
    <location>
        <begin position="245"/>
        <end position="260"/>
    </location>
</feature>
<proteinExistence type="predicted"/>
<evidence type="ECO:0000313" key="3">
    <source>
        <dbReference type="Proteomes" id="UP000283269"/>
    </source>
</evidence>
<dbReference type="EMBL" id="NHYD01003934">
    <property type="protein sequence ID" value="PPQ69442.1"/>
    <property type="molecule type" value="Genomic_DNA"/>
</dbReference>
<feature type="compositionally biased region" description="Polar residues" evidence="1">
    <location>
        <begin position="14"/>
        <end position="28"/>
    </location>
</feature>
<feature type="compositionally biased region" description="Basic residues" evidence="1">
    <location>
        <begin position="126"/>
        <end position="139"/>
    </location>
</feature>
<comment type="caution">
    <text evidence="2">The sequence shown here is derived from an EMBL/GenBank/DDBJ whole genome shotgun (WGS) entry which is preliminary data.</text>
</comment>
<feature type="compositionally biased region" description="Low complexity" evidence="1">
    <location>
        <begin position="265"/>
        <end position="275"/>
    </location>
</feature>
<dbReference type="InParanoid" id="A0A409VT47"/>
<dbReference type="Proteomes" id="UP000283269">
    <property type="component" value="Unassembled WGS sequence"/>
</dbReference>
<keyword evidence="3" id="KW-1185">Reference proteome</keyword>
<dbReference type="OrthoDB" id="3229208at2759"/>
<evidence type="ECO:0000313" key="2">
    <source>
        <dbReference type="EMBL" id="PPQ69442.1"/>
    </source>
</evidence>
<protein>
    <submittedName>
        <fullName evidence="2">Uncharacterized protein</fullName>
    </submittedName>
</protein>